<dbReference type="RefSeq" id="WP_344247942.1">
    <property type="nucleotide sequence ID" value="NZ_BAAAPM010000003.1"/>
</dbReference>
<evidence type="ECO:0000313" key="7">
    <source>
        <dbReference type="Proteomes" id="UP001501138"/>
    </source>
</evidence>
<dbReference type="Pfam" id="PF00005">
    <property type="entry name" value="ABC_tran"/>
    <property type="match status" value="1"/>
</dbReference>
<accession>A0ABN2JDE7</accession>
<name>A0ABN2JDE7_9MICO</name>
<proteinExistence type="inferred from homology"/>
<gene>
    <name evidence="6" type="ORF">GCM10009809_19000</name>
</gene>
<dbReference type="InterPro" id="IPR003593">
    <property type="entry name" value="AAA+_ATPase"/>
</dbReference>
<evidence type="ECO:0000313" key="6">
    <source>
        <dbReference type="EMBL" id="GAA1723318.1"/>
    </source>
</evidence>
<dbReference type="Gene3D" id="3.40.50.300">
    <property type="entry name" value="P-loop containing nucleotide triphosphate hydrolases"/>
    <property type="match status" value="1"/>
</dbReference>
<dbReference type="GO" id="GO:0005524">
    <property type="term" value="F:ATP binding"/>
    <property type="evidence" value="ECO:0007669"/>
    <property type="project" value="UniProtKB-KW"/>
</dbReference>
<dbReference type="PROSITE" id="PS50893">
    <property type="entry name" value="ABC_TRANSPORTER_2"/>
    <property type="match status" value="1"/>
</dbReference>
<evidence type="ECO:0000256" key="2">
    <source>
        <dbReference type="ARBA" id="ARBA00022448"/>
    </source>
</evidence>
<keyword evidence="4 6" id="KW-0067">ATP-binding</keyword>
<dbReference type="NCBIfam" id="TIGR01727">
    <property type="entry name" value="oligo_HPY"/>
    <property type="match status" value="1"/>
</dbReference>
<dbReference type="PROSITE" id="PS00211">
    <property type="entry name" value="ABC_TRANSPORTER_1"/>
    <property type="match status" value="1"/>
</dbReference>
<dbReference type="Pfam" id="PF08352">
    <property type="entry name" value="oligo_HPY"/>
    <property type="match status" value="1"/>
</dbReference>
<dbReference type="InterPro" id="IPR017871">
    <property type="entry name" value="ABC_transporter-like_CS"/>
</dbReference>
<keyword evidence="7" id="KW-1185">Reference proteome</keyword>
<sequence>MPLLELESVRRFYKQKHTMFSRGTHGQVRAVDGVDFTVDQGETVGLVGESGCGKSTLARIICGLEAPSEGTVRWNGADVGAMSAADRKSLLHREVQMVFQDPHASLDPRRSVGQSIAEGVTTHRLLPASKVDARVGELLTQVGLNPEHAHRYPHEFSGGQLQRIGIARALAVEPKLLVCDEPVSALDISVRAQVLNLLNRLKRELGLSIVFIAHDLDVVQHMSDRIVTMYLGKVVEQGDCDDVYAATAHPYTRALLSAIPRKLAPDERLERVVLEGDPPSPIDPPPGCPFHTRCYAAVERCATDVPALRSVPGGQPAHHASCHLAEQITRSRVGMVSTLPSPLSLSERNQ</sequence>
<dbReference type="SUPFAM" id="SSF52540">
    <property type="entry name" value="P-loop containing nucleoside triphosphate hydrolases"/>
    <property type="match status" value="1"/>
</dbReference>
<dbReference type="InterPro" id="IPR013563">
    <property type="entry name" value="Oligopep_ABC_C"/>
</dbReference>
<evidence type="ECO:0000259" key="5">
    <source>
        <dbReference type="PROSITE" id="PS50893"/>
    </source>
</evidence>
<dbReference type="SMART" id="SM00382">
    <property type="entry name" value="AAA"/>
    <property type="match status" value="1"/>
</dbReference>
<evidence type="ECO:0000256" key="1">
    <source>
        <dbReference type="ARBA" id="ARBA00005417"/>
    </source>
</evidence>
<dbReference type="PANTHER" id="PTHR43776:SF7">
    <property type="entry name" value="D,D-DIPEPTIDE TRANSPORT ATP-BINDING PROTEIN DDPF-RELATED"/>
    <property type="match status" value="1"/>
</dbReference>
<keyword evidence="2" id="KW-0813">Transport</keyword>
<evidence type="ECO:0000256" key="4">
    <source>
        <dbReference type="ARBA" id="ARBA00022840"/>
    </source>
</evidence>
<comment type="similarity">
    <text evidence="1">Belongs to the ABC transporter superfamily.</text>
</comment>
<keyword evidence="3" id="KW-0547">Nucleotide-binding</keyword>
<dbReference type="PANTHER" id="PTHR43776">
    <property type="entry name" value="TRANSPORT ATP-BINDING PROTEIN"/>
    <property type="match status" value="1"/>
</dbReference>
<feature type="domain" description="ABC transporter" evidence="5">
    <location>
        <begin position="4"/>
        <end position="256"/>
    </location>
</feature>
<reference evidence="6 7" key="1">
    <citation type="journal article" date="2019" name="Int. J. Syst. Evol. Microbiol.">
        <title>The Global Catalogue of Microorganisms (GCM) 10K type strain sequencing project: providing services to taxonomists for standard genome sequencing and annotation.</title>
        <authorList>
            <consortium name="The Broad Institute Genomics Platform"/>
            <consortium name="The Broad Institute Genome Sequencing Center for Infectious Disease"/>
            <person name="Wu L."/>
            <person name="Ma J."/>
        </authorList>
    </citation>
    <scope>NUCLEOTIDE SEQUENCE [LARGE SCALE GENOMIC DNA]</scope>
    <source>
        <strain evidence="6 7">JCM 15589</strain>
    </source>
</reference>
<dbReference type="InterPro" id="IPR003439">
    <property type="entry name" value="ABC_transporter-like_ATP-bd"/>
</dbReference>
<dbReference type="EMBL" id="BAAAPM010000003">
    <property type="protein sequence ID" value="GAA1723318.1"/>
    <property type="molecule type" value="Genomic_DNA"/>
</dbReference>
<organism evidence="6 7">
    <name type="scientific">Isoptericola hypogeus</name>
    <dbReference type="NCBI Taxonomy" id="300179"/>
    <lineage>
        <taxon>Bacteria</taxon>
        <taxon>Bacillati</taxon>
        <taxon>Actinomycetota</taxon>
        <taxon>Actinomycetes</taxon>
        <taxon>Micrococcales</taxon>
        <taxon>Promicromonosporaceae</taxon>
        <taxon>Isoptericola</taxon>
    </lineage>
</organism>
<dbReference type="CDD" id="cd03257">
    <property type="entry name" value="ABC_NikE_OppD_transporters"/>
    <property type="match status" value="1"/>
</dbReference>
<evidence type="ECO:0000256" key="3">
    <source>
        <dbReference type="ARBA" id="ARBA00022741"/>
    </source>
</evidence>
<protein>
    <submittedName>
        <fullName evidence="6">Dipeptide ABC transporter ATP-binding protein</fullName>
    </submittedName>
</protein>
<dbReference type="Proteomes" id="UP001501138">
    <property type="component" value="Unassembled WGS sequence"/>
</dbReference>
<dbReference type="InterPro" id="IPR027417">
    <property type="entry name" value="P-loop_NTPase"/>
</dbReference>
<comment type="caution">
    <text evidence="6">The sequence shown here is derived from an EMBL/GenBank/DDBJ whole genome shotgun (WGS) entry which is preliminary data.</text>
</comment>
<dbReference type="InterPro" id="IPR050319">
    <property type="entry name" value="ABC_transp_ATP-bind"/>
</dbReference>